<feature type="domain" description="Pectate lyase" evidence="4">
    <location>
        <begin position="128"/>
        <end position="362"/>
    </location>
</feature>
<sequence length="441" mass="48486">MNKQVVSMIVCSVLLFSSTPVLAGNSDRHGREVLGKTDGWASFASGTTGGAAADEAHVFTAANRTELMQALGGDNATNRMNSTPKIIYVKGTIDINTDDSGKPLGMEDYKDPSYDFQQYLSTYAPEAWGKTEVTGPLEDARARSAKNQKDHIVINIGSNTTLIGVEDNAKIIGGAISVKGVDNVIVRNIEFVAPIDYFPAWDPLDGDEGNWNSEYDGLTIDASTHVWVNQNTFGDGDHTDTESGTYFGRKFMQHDGLLDIKNGSDYVTVSHNLLQDHDKVTLVGSSDTSKIDGGHLKVTFHHNHLKNLSQRTPRVRFGEVHIYNNYYQYNQGSDYDFSYAWGVGVNSKTYAENNFFEFDYEADISKVIGQFKGTSIFETGSIVKTPGGVQRDVDLVKAYNDENSVQLNENVGWEPTLHDHIDTTDAVRGKVRARAGAGKLR</sequence>
<accession>A0A2W1NR47</accession>
<dbReference type="GO" id="GO:0000272">
    <property type="term" value="P:polysaccharide catabolic process"/>
    <property type="evidence" value="ECO:0007669"/>
    <property type="project" value="UniProtKB-KW"/>
</dbReference>
<comment type="similarity">
    <text evidence="2">Belongs to the polysaccharide lyase 1 family.</text>
</comment>
<proteinExistence type="inferred from homology"/>
<keyword evidence="2" id="KW-0964">Secreted</keyword>
<keyword evidence="6" id="KW-1185">Reference proteome</keyword>
<dbReference type="EMBL" id="NHRJ02000003">
    <property type="protein sequence ID" value="PZE21343.1"/>
    <property type="molecule type" value="Genomic_DNA"/>
</dbReference>
<dbReference type="Pfam" id="PF00544">
    <property type="entry name" value="Pectate_lyase_4"/>
    <property type="match status" value="1"/>
</dbReference>
<dbReference type="PANTHER" id="PTHR31683:SF18">
    <property type="entry name" value="PECTATE LYASE 21-RELATED"/>
    <property type="match status" value="1"/>
</dbReference>
<keyword evidence="1 2" id="KW-0456">Lyase</keyword>
<comment type="caution">
    <text evidence="5">The sequence shown here is derived from an EMBL/GenBank/DDBJ whole genome shotgun (WGS) entry which is preliminary data.</text>
</comment>
<feature type="chain" id="PRO_5015876654" evidence="3">
    <location>
        <begin position="24"/>
        <end position="441"/>
    </location>
</feature>
<name>A0A2W1NR47_PAEXE</name>
<dbReference type="InterPro" id="IPR012334">
    <property type="entry name" value="Pectin_lyas_fold"/>
</dbReference>
<comment type="subcellular location">
    <subcellularLocation>
        <location evidence="2">Secreted</location>
    </subcellularLocation>
</comment>
<keyword evidence="3" id="KW-0732">Signal</keyword>
<dbReference type="OrthoDB" id="148600at2"/>
<dbReference type="SUPFAM" id="SSF51126">
    <property type="entry name" value="Pectin lyase-like"/>
    <property type="match status" value="1"/>
</dbReference>
<dbReference type="InterPro" id="IPR045032">
    <property type="entry name" value="PEL"/>
</dbReference>
<dbReference type="InterPro" id="IPR002022">
    <property type="entry name" value="Pec_lyase"/>
</dbReference>
<dbReference type="PANTHER" id="PTHR31683">
    <property type="entry name" value="PECTATE LYASE 18-RELATED"/>
    <property type="match status" value="1"/>
</dbReference>
<dbReference type="GO" id="GO:0005576">
    <property type="term" value="C:extracellular region"/>
    <property type="evidence" value="ECO:0007669"/>
    <property type="project" value="UniProtKB-SubCell"/>
</dbReference>
<dbReference type="SMART" id="SM00656">
    <property type="entry name" value="Amb_all"/>
    <property type="match status" value="1"/>
</dbReference>
<dbReference type="Proteomes" id="UP000214746">
    <property type="component" value="Unassembled WGS sequence"/>
</dbReference>
<dbReference type="AlphaFoldDB" id="A0A2W1NR47"/>
<dbReference type="RefSeq" id="WP_089199539.1">
    <property type="nucleotide sequence ID" value="NZ_NHRJ02000003.1"/>
</dbReference>
<evidence type="ECO:0000256" key="3">
    <source>
        <dbReference type="SAM" id="SignalP"/>
    </source>
</evidence>
<evidence type="ECO:0000259" key="4">
    <source>
        <dbReference type="SMART" id="SM00656"/>
    </source>
</evidence>
<dbReference type="GO" id="GO:0030570">
    <property type="term" value="F:pectate lyase activity"/>
    <property type="evidence" value="ECO:0007669"/>
    <property type="project" value="InterPro"/>
</dbReference>
<evidence type="ECO:0000256" key="2">
    <source>
        <dbReference type="RuleBase" id="RU361173"/>
    </source>
</evidence>
<reference evidence="5" key="1">
    <citation type="submission" date="2018-06" db="EMBL/GenBank/DDBJ databases">
        <title>Paenibacillus xerothermodurans sp. nov. an extremely dry heat resistant spore forming bacterium isolated from the soil of Cape Canaveral, Florida.</title>
        <authorList>
            <person name="Seuylemezian A."/>
            <person name="Kaur N."/>
            <person name="Patil P."/>
            <person name="Patil P."/>
            <person name="Mayilraj S."/>
            <person name="Vaishampayan P."/>
        </authorList>
    </citation>
    <scope>NUCLEOTIDE SEQUENCE [LARGE SCALE GENOMIC DNA]</scope>
    <source>
        <strain evidence="5">ATCC 27380</strain>
    </source>
</reference>
<evidence type="ECO:0000313" key="6">
    <source>
        <dbReference type="Proteomes" id="UP000214746"/>
    </source>
</evidence>
<protein>
    <submittedName>
        <fullName evidence="5">Pectate lyase</fullName>
    </submittedName>
</protein>
<organism evidence="5 6">
    <name type="scientific">Paenibacillus xerothermodurans</name>
    <dbReference type="NCBI Taxonomy" id="1977292"/>
    <lineage>
        <taxon>Bacteria</taxon>
        <taxon>Bacillati</taxon>
        <taxon>Bacillota</taxon>
        <taxon>Bacilli</taxon>
        <taxon>Bacillales</taxon>
        <taxon>Paenibacillaceae</taxon>
        <taxon>Paenibacillus</taxon>
    </lineage>
</organism>
<feature type="signal peptide" evidence="3">
    <location>
        <begin position="1"/>
        <end position="23"/>
    </location>
</feature>
<dbReference type="InterPro" id="IPR011050">
    <property type="entry name" value="Pectin_lyase_fold/virulence"/>
</dbReference>
<keyword evidence="2" id="KW-0624">Polysaccharide degradation</keyword>
<keyword evidence="2" id="KW-0119">Carbohydrate metabolism</keyword>
<dbReference type="Gene3D" id="2.160.20.10">
    <property type="entry name" value="Single-stranded right-handed beta-helix, Pectin lyase-like"/>
    <property type="match status" value="1"/>
</dbReference>
<gene>
    <name evidence="5" type="ORF">CBW46_008260</name>
</gene>
<evidence type="ECO:0000256" key="1">
    <source>
        <dbReference type="ARBA" id="ARBA00023239"/>
    </source>
</evidence>
<evidence type="ECO:0000313" key="5">
    <source>
        <dbReference type="EMBL" id="PZE21343.1"/>
    </source>
</evidence>